<protein>
    <recommendedName>
        <fullName evidence="4">Phage baseplate protein</fullName>
    </recommendedName>
</protein>
<dbReference type="InterPro" id="IPR024364">
    <property type="entry name" value="Baseplate_phage_T4-like"/>
</dbReference>
<dbReference type="Pfam" id="PF12322">
    <property type="entry name" value="T4_baseplate"/>
    <property type="match status" value="1"/>
</dbReference>
<dbReference type="EMBL" id="RAWE01000010">
    <property type="protein sequence ID" value="RKH06552.1"/>
    <property type="molecule type" value="Genomic_DNA"/>
</dbReference>
<keyword evidence="3" id="KW-1185">Reference proteome</keyword>
<feature type="region of interest" description="Disordered" evidence="1">
    <location>
        <begin position="1"/>
        <end position="61"/>
    </location>
</feature>
<evidence type="ECO:0000313" key="3">
    <source>
        <dbReference type="Proteomes" id="UP000268313"/>
    </source>
</evidence>
<accession>A0A3A8KVZ1</accession>
<dbReference type="RefSeq" id="WP_120601360.1">
    <property type="nucleotide sequence ID" value="NZ_JABFJX010000013.1"/>
</dbReference>
<dbReference type="OrthoDB" id="1550310at2"/>
<organism evidence="2 3">
    <name type="scientific">Corallococcus carmarthensis</name>
    <dbReference type="NCBI Taxonomy" id="2316728"/>
    <lineage>
        <taxon>Bacteria</taxon>
        <taxon>Pseudomonadati</taxon>
        <taxon>Myxococcota</taxon>
        <taxon>Myxococcia</taxon>
        <taxon>Myxococcales</taxon>
        <taxon>Cystobacterineae</taxon>
        <taxon>Myxococcaceae</taxon>
        <taxon>Corallococcus</taxon>
    </lineage>
</organism>
<name>A0A3A8KVZ1_9BACT</name>
<evidence type="ECO:0008006" key="4">
    <source>
        <dbReference type="Google" id="ProtNLM"/>
    </source>
</evidence>
<gene>
    <name evidence="2" type="ORF">D7X32_05065</name>
</gene>
<evidence type="ECO:0000313" key="2">
    <source>
        <dbReference type="EMBL" id="RKH06552.1"/>
    </source>
</evidence>
<reference evidence="3" key="1">
    <citation type="submission" date="2018-09" db="EMBL/GenBank/DDBJ databases">
        <authorList>
            <person name="Livingstone P.G."/>
            <person name="Whitworth D.E."/>
        </authorList>
    </citation>
    <scope>NUCLEOTIDE SEQUENCE [LARGE SCALE GENOMIC DNA]</scope>
    <source>
        <strain evidence="3">CA043D</strain>
    </source>
</reference>
<comment type="caution">
    <text evidence="2">The sequence shown here is derived from an EMBL/GenBank/DDBJ whole genome shotgun (WGS) entry which is preliminary data.</text>
</comment>
<proteinExistence type="predicted"/>
<evidence type="ECO:0000256" key="1">
    <source>
        <dbReference type="SAM" id="MobiDB-lite"/>
    </source>
</evidence>
<dbReference type="Proteomes" id="UP000268313">
    <property type="component" value="Unassembled WGS sequence"/>
</dbReference>
<dbReference type="AlphaFoldDB" id="A0A3A8KVZ1"/>
<sequence length="279" mass="29613">MATERIENPFAQRRAQTGPAQREGAGAREVRPPPESAPSRSMAPSVPARGAHKPRSDSQLRAMTGYEEEAVEARQRDSNTAALCNEIVARCSVAPGADFEAAYARVRALSTVERDASLVRIRQLSLGDVVHLQVACPACGHKNEVDFKLSALPLPEAPVPTEVEVELPGHALPAEPAARTALARTPTAGDQEDLLSAGIESESARRTFLLARVLIRYAGGEGPFDEAFVRALPIAARAAIERAIESALPDLDLGMAVQCPACGAGFESPFDVAAFFLPS</sequence>